<dbReference type="Gene3D" id="1.10.10.10">
    <property type="entry name" value="Winged helix-like DNA-binding domain superfamily/Winged helix DNA-binding domain"/>
    <property type="match status" value="1"/>
</dbReference>
<dbReference type="PROSITE" id="PS50110">
    <property type="entry name" value="RESPONSE_REGULATORY"/>
    <property type="match status" value="1"/>
</dbReference>
<dbReference type="AlphaFoldDB" id="A0A2N5N3Y0"/>
<keyword evidence="1" id="KW-0902">Two-component regulatory system</keyword>
<reference evidence="8 9" key="1">
    <citation type="submission" date="2017-05" db="EMBL/GenBank/DDBJ databases">
        <title>Functional genome analysis of Paenibacillus pasadenensis strain R16: insights on endophytic life style and antifungal activity.</title>
        <authorList>
            <person name="Passera A."/>
            <person name="Marcolungo L."/>
            <person name="Casati P."/>
            <person name="Brasca M."/>
            <person name="Quaglino F."/>
            <person name="Delledonne M."/>
        </authorList>
    </citation>
    <scope>NUCLEOTIDE SEQUENCE [LARGE SCALE GENOMIC DNA]</scope>
    <source>
        <strain evidence="8 9">R16</strain>
    </source>
</reference>
<evidence type="ECO:0000256" key="6">
    <source>
        <dbReference type="SAM" id="MobiDB-lite"/>
    </source>
</evidence>
<gene>
    <name evidence="8" type="ORF">B8V81_3478</name>
</gene>
<keyword evidence="3" id="KW-0238">DNA-binding</keyword>
<dbReference type="Pfam" id="PF00072">
    <property type="entry name" value="Response_reg"/>
    <property type="match status" value="1"/>
</dbReference>
<dbReference type="SMART" id="SM00448">
    <property type="entry name" value="REC"/>
    <property type="match status" value="1"/>
</dbReference>
<dbReference type="InterPro" id="IPR051677">
    <property type="entry name" value="AfsR-DnrI-RedD_regulator"/>
</dbReference>
<evidence type="ECO:0000256" key="5">
    <source>
        <dbReference type="PROSITE-ProRule" id="PRU00169"/>
    </source>
</evidence>
<evidence type="ECO:0000256" key="1">
    <source>
        <dbReference type="ARBA" id="ARBA00023012"/>
    </source>
</evidence>
<dbReference type="GO" id="GO:0000160">
    <property type="term" value="P:phosphorelay signal transduction system"/>
    <property type="evidence" value="ECO:0007669"/>
    <property type="project" value="UniProtKB-KW"/>
</dbReference>
<sequence length="369" mass="40829">MRAILIDDEEIALDVLEIKLNEAGGVDVVGKFQRVADAISQCGALQPELLFLDIEMPGMNGLEAAAALRAVCPDAEVIYVTAYHHYAVDAFGTEAIGYLLKPVAKDKLLQALSRYESLRDRLRDRSGAGQEPSGATTGRTGTGQASPLDLVPPPDSPTLSLKVLGSMELYGGGGRLLTWRTRKTKELFAYLWHHRGRPVYKYAILEHLWPDDSAERAQKLLHTSLYYLRSLLKAEGCGEIVHYGDERYWLDAGGIRSDLEELLERSKTGLEGEAGQDAAGLYRGDYLETEHYPWADAYRIELRSSFTAALRAGLVQAGSAQRLALLGKLIELEPEHGPYYDLLAESQEQMGHWSGARQALALKERMGRE</sequence>
<evidence type="ECO:0000313" key="9">
    <source>
        <dbReference type="Proteomes" id="UP000234789"/>
    </source>
</evidence>
<dbReference type="GO" id="GO:0006355">
    <property type="term" value="P:regulation of DNA-templated transcription"/>
    <property type="evidence" value="ECO:0007669"/>
    <property type="project" value="InterPro"/>
</dbReference>
<accession>A0A2N5N3Y0</accession>
<keyword evidence="2" id="KW-0805">Transcription regulation</keyword>
<name>A0A2N5N3Y0_9BACL</name>
<feature type="modified residue" description="4-aspartylphosphate" evidence="5">
    <location>
        <position position="53"/>
    </location>
</feature>
<dbReference type="OrthoDB" id="3190595at2"/>
<comment type="caution">
    <text evidence="8">The sequence shown here is derived from an EMBL/GenBank/DDBJ whole genome shotgun (WGS) entry which is preliminary data.</text>
</comment>
<dbReference type="Gene3D" id="3.40.50.2300">
    <property type="match status" value="1"/>
</dbReference>
<dbReference type="Proteomes" id="UP000234789">
    <property type="component" value="Unassembled WGS sequence"/>
</dbReference>
<dbReference type="PANTHER" id="PTHR35807:SF2">
    <property type="entry name" value="TRANSCRIPTIONAL ACTIVATOR DOMAIN"/>
    <property type="match status" value="1"/>
</dbReference>
<feature type="region of interest" description="Disordered" evidence="6">
    <location>
        <begin position="122"/>
        <end position="154"/>
    </location>
</feature>
<evidence type="ECO:0000259" key="7">
    <source>
        <dbReference type="PROSITE" id="PS50110"/>
    </source>
</evidence>
<organism evidence="8 9">
    <name type="scientific">Paenibacillus pasadenensis</name>
    <dbReference type="NCBI Taxonomy" id="217090"/>
    <lineage>
        <taxon>Bacteria</taxon>
        <taxon>Bacillati</taxon>
        <taxon>Bacillota</taxon>
        <taxon>Bacilli</taxon>
        <taxon>Bacillales</taxon>
        <taxon>Paenibacillaceae</taxon>
        <taxon>Paenibacillus</taxon>
    </lineage>
</organism>
<dbReference type="EMBL" id="NFEZ01000004">
    <property type="protein sequence ID" value="PLT45047.1"/>
    <property type="molecule type" value="Genomic_DNA"/>
</dbReference>
<evidence type="ECO:0000313" key="8">
    <source>
        <dbReference type="EMBL" id="PLT45047.1"/>
    </source>
</evidence>
<dbReference type="InterPro" id="IPR001789">
    <property type="entry name" value="Sig_transdc_resp-reg_receiver"/>
</dbReference>
<dbReference type="RefSeq" id="WP_028599911.1">
    <property type="nucleotide sequence ID" value="NZ_BIMM01000082.1"/>
</dbReference>
<feature type="domain" description="Response regulatory" evidence="7">
    <location>
        <begin position="2"/>
        <end position="116"/>
    </location>
</feature>
<evidence type="ECO:0000256" key="2">
    <source>
        <dbReference type="ARBA" id="ARBA00023015"/>
    </source>
</evidence>
<dbReference type="SUPFAM" id="SSF52172">
    <property type="entry name" value="CheY-like"/>
    <property type="match status" value="1"/>
</dbReference>
<dbReference type="InterPro" id="IPR016032">
    <property type="entry name" value="Sig_transdc_resp-reg_C-effctor"/>
</dbReference>
<evidence type="ECO:0000256" key="4">
    <source>
        <dbReference type="ARBA" id="ARBA00023163"/>
    </source>
</evidence>
<keyword evidence="5" id="KW-0597">Phosphoprotein</keyword>
<dbReference type="InterPro" id="IPR011006">
    <property type="entry name" value="CheY-like_superfamily"/>
</dbReference>
<dbReference type="InterPro" id="IPR036388">
    <property type="entry name" value="WH-like_DNA-bd_sf"/>
</dbReference>
<dbReference type="SUPFAM" id="SSF46894">
    <property type="entry name" value="C-terminal effector domain of the bipartite response regulators"/>
    <property type="match status" value="1"/>
</dbReference>
<keyword evidence="4" id="KW-0804">Transcription</keyword>
<proteinExistence type="predicted"/>
<evidence type="ECO:0000256" key="3">
    <source>
        <dbReference type="ARBA" id="ARBA00023125"/>
    </source>
</evidence>
<protein>
    <submittedName>
        <fullName evidence="8">Autolysis response regulater LytR</fullName>
    </submittedName>
</protein>
<feature type="compositionally biased region" description="Low complexity" evidence="6">
    <location>
        <begin position="134"/>
        <end position="149"/>
    </location>
</feature>
<dbReference type="GO" id="GO:0003677">
    <property type="term" value="F:DNA binding"/>
    <property type="evidence" value="ECO:0007669"/>
    <property type="project" value="UniProtKB-KW"/>
</dbReference>
<dbReference type="PANTHER" id="PTHR35807">
    <property type="entry name" value="TRANSCRIPTIONAL REGULATOR REDD-RELATED"/>
    <property type="match status" value="1"/>
</dbReference>
<keyword evidence="9" id="KW-1185">Reference proteome</keyword>